<feature type="chain" id="PRO_5044857620" evidence="6">
    <location>
        <begin position="22"/>
        <end position="277"/>
    </location>
</feature>
<dbReference type="EMBL" id="JBIYXZ010002085">
    <property type="protein sequence ID" value="KAL3046220.1"/>
    <property type="molecule type" value="Genomic_DNA"/>
</dbReference>
<reference evidence="7 8" key="2">
    <citation type="journal article" date="2024" name="G3 (Bethesda)">
        <title>The genome of the cryopelagic Antarctic bald notothen, Trematomus borchgrevinki.</title>
        <authorList>
            <person name="Rayamajhi N."/>
            <person name="Rivera-Colon A.G."/>
            <person name="Minhas B.F."/>
            <person name="Cheng C.C."/>
            <person name="Catchen J.M."/>
        </authorList>
    </citation>
    <scope>NUCLEOTIDE SEQUENCE [LARGE SCALE GENOMIC DNA]</scope>
    <source>
        <strain evidence="7">AGRC-2024</strain>
    </source>
</reference>
<accession>A0ABD2FXL2</accession>
<dbReference type="InterPro" id="IPR036179">
    <property type="entry name" value="Ig-like_dom_sf"/>
</dbReference>
<name>A0ABD2FXL2_PAGBO</name>
<evidence type="ECO:0000256" key="2">
    <source>
        <dbReference type="ARBA" id="ARBA00022729"/>
    </source>
</evidence>
<feature type="signal peptide" evidence="6">
    <location>
        <begin position="1"/>
        <end position="21"/>
    </location>
</feature>
<comment type="caution">
    <text evidence="7">The sequence shown here is derived from an EMBL/GenBank/DDBJ whole genome shotgun (WGS) entry which is preliminary data.</text>
</comment>
<proteinExistence type="predicted"/>
<keyword evidence="3 5" id="KW-0472">Membrane</keyword>
<keyword evidence="8" id="KW-1185">Reference proteome</keyword>
<dbReference type="Gene3D" id="2.60.40.10">
    <property type="entry name" value="Immunoglobulins"/>
    <property type="match status" value="1"/>
</dbReference>
<keyword evidence="5" id="KW-1133">Transmembrane helix</keyword>
<evidence type="ECO:0000313" key="8">
    <source>
        <dbReference type="Proteomes" id="UP001619887"/>
    </source>
</evidence>
<dbReference type="InterPro" id="IPR013783">
    <property type="entry name" value="Ig-like_fold"/>
</dbReference>
<dbReference type="GO" id="GO:0016020">
    <property type="term" value="C:membrane"/>
    <property type="evidence" value="ECO:0007669"/>
    <property type="project" value="UniProtKB-SubCell"/>
</dbReference>
<dbReference type="Proteomes" id="UP001619887">
    <property type="component" value="Unassembled WGS sequence"/>
</dbReference>
<dbReference type="InterPro" id="IPR015631">
    <property type="entry name" value="CD2/SLAM_rcpt"/>
</dbReference>
<dbReference type="PANTHER" id="PTHR12080">
    <property type="entry name" value="SIGNALING LYMPHOCYTIC ACTIVATION MOLECULE"/>
    <property type="match status" value="1"/>
</dbReference>
<keyword evidence="4" id="KW-0325">Glycoprotein</keyword>
<evidence type="ECO:0000256" key="4">
    <source>
        <dbReference type="ARBA" id="ARBA00023180"/>
    </source>
</evidence>
<evidence type="ECO:0000256" key="6">
    <source>
        <dbReference type="SAM" id="SignalP"/>
    </source>
</evidence>
<dbReference type="AlphaFoldDB" id="A0ABD2FXL2"/>
<organism evidence="7 8">
    <name type="scientific">Pagothenia borchgrevinki</name>
    <name type="common">Bald rockcod</name>
    <name type="synonym">Trematomus borchgrevinki</name>
    <dbReference type="NCBI Taxonomy" id="8213"/>
    <lineage>
        <taxon>Eukaryota</taxon>
        <taxon>Metazoa</taxon>
        <taxon>Chordata</taxon>
        <taxon>Craniata</taxon>
        <taxon>Vertebrata</taxon>
        <taxon>Euteleostomi</taxon>
        <taxon>Actinopterygii</taxon>
        <taxon>Neopterygii</taxon>
        <taxon>Teleostei</taxon>
        <taxon>Neoteleostei</taxon>
        <taxon>Acanthomorphata</taxon>
        <taxon>Eupercaria</taxon>
        <taxon>Perciformes</taxon>
        <taxon>Notothenioidei</taxon>
        <taxon>Nototheniidae</taxon>
        <taxon>Pagothenia</taxon>
    </lineage>
</organism>
<comment type="subcellular location">
    <subcellularLocation>
        <location evidence="1">Membrane</location>
    </subcellularLocation>
</comment>
<reference evidence="7 8" key="1">
    <citation type="journal article" date="2022" name="G3 (Bethesda)">
        <title>Evaluating Illumina-, Nanopore-, and PacBio-based genome assembly strategies with the bald notothen, Trematomus borchgrevinki.</title>
        <authorList>
            <person name="Rayamajhi N."/>
            <person name="Cheng C.C."/>
            <person name="Catchen J.M."/>
        </authorList>
    </citation>
    <scope>NUCLEOTIDE SEQUENCE [LARGE SCALE GENOMIC DNA]</scope>
    <source>
        <strain evidence="7">AGRC-2024</strain>
    </source>
</reference>
<keyword evidence="2 6" id="KW-0732">Signal</keyword>
<protein>
    <submittedName>
        <fullName evidence="7">Uncharacterized protein</fullName>
    </submittedName>
</protein>
<keyword evidence="5" id="KW-0812">Transmembrane</keyword>
<evidence type="ECO:0000256" key="5">
    <source>
        <dbReference type="SAM" id="Phobius"/>
    </source>
</evidence>
<evidence type="ECO:0000256" key="1">
    <source>
        <dbReference type="ARBA" id="ARBA00004370"/>
    </source>
</evidence>
<sequence length="277" mass="30655">MPGTMKLLLVLLFLQVTPAESYSDVTGYIGESATLLSGANPNRTLSTINWSIYTNNTLIATLSKGAIQLEWFDPYKGRLSLNNSSGDLTILGLTSKDAMQYNVDLTDTERHNSAHKIDLKVKQRLQKPTIDTASLPAAAGSCWWRLNCSSTDKVNDLFWHAETFNSETHAKAGSAVLFAFLNSTEIQAEFRCTSIRNRENDRENASSVVTLKCEDKSKPRIYYLALFVVGFFLGVALTCLVIYRREIYNCIKTSASEDANTTVYVSVASRQGPLGPL</sequence>
<dbReference type="PANTHER" id="PTHR12080:SF59">
    <property type="entry name" value="HEPATIC AND GLIAL CELL ADHESION MOLECULE"/>
    <property type="match status" value="1"/>
</dbReference>
<gene>
    <name evidence="7" type="ORF">OYC64_004265</name>
</gene>
<evidence type="ECO:0000256" key="3">
    <source>
        <dbReference type="ARBA" id="ARBA00023136"/>
    </source>
</evidence>
<feature type="transmembrane region" description="Helical" evidence="5">
    <location>
        <begin position="221"/>
        <end position="243"/>
    </location>
</feature>
<evidence type="ECO:0000313" key="7">
    <source>
        <dbReference type="EMBL" id="KAL3046220.1"/>
    </source>
</evidence>
<dbReference type="SUPFAM" id="SSF48726">
    <property type="entry name" value="Immunoglobulin"/>
    <property type="match status" value="1"/>
</dbReference>